<organism evidence="4 6">
    <name type="scientific">Rotaria socialis</name>
    <dbReference type="NCBI Taxonomy" id="392032"/>
    <lineage>
        <taxon>Eukaryota</taxon>
        <taxon>Metazoa</taxon>
        <taxon>Spiralia</taxon>
        <taxon>Gnathifera</taxon>
        <taxon>Rotifera</taxon>
        <taxon>Eurotatoria</taxon>
        <taxon>Bdelloidea</taxon>
        <taxon>Philodinida</taxon>
        <taxon>Philodinidae</taxon>
        <taxon>Rotaria</taxon>
    </lineage>
</organism>
<evidence type="ECO:0000313" key="5">
    <source>
        <dbReference type="EMBL" id="CAF4791885.1"/>
    </source>
</evidence>
<dbReference type="EMBL" id="CAJOBP010000426">
    <property type="protein sequence ID" value="CAF4176510.1"/>
    <property type="molecule type" value="Genomic_DNA"/>
</dbReference>
<accession>A0A819ZM74</accession>
<gene>
    <name evidence="1" type="ORF">GRG538_LOCUS12086</name>
    <name evidence="3" type="ORF">HFQ381_LOCUS2638</name>
    <name evidence="2" type="ORF">LUA448_LOCUS29513</name>
    <name evidence="5" type="ORF">QYT958_LOCUS23335</name>
    <name evidence="4" type="ORF">UJA718_LOCUS5033</name>
</gene>
<proteinExistence type="predicted"/>
<dbReference type="Proteomes" id="UP000663848">
    <property type="component" value="Unassembled WGS sequence"/>
</dbReference>
<dbReference type="EMBL" id="CAJNYD010004231">
    <property type="protein sequence ID" value="CAF3582308.1"/>
    <property type="molecule type" value="Genomic_DNA"/>
</dbReference>
<feature type="non-terminal residue" evidence="4">
    <location>
        <position position="47"/>
    </location>
</feature>
<protein>
    <submittedName>
        <fullName evidence="4">Uncharacterized protein</fullName>
    </submittedName>
</protein>
<evidence type="ECO:0000313" key="6">
    <source>
        <dbReference type="Proteomes" id="UP000663873"/>
    </source>
</evidence>
<evidence type="ECO:0000313" key="3">
    <source>
        <dbReference type="EMBL" id="CAF4124970.1"/>
    </source>
</evidence>
<dbReference type="EMBL" id="CAJNYT010001698">
    <property type="protein sequence ID" value="CAF3424708.1"/>
    <property type="molecule type" value="Genomic_DNA"/>
</dbReference>
<dbReference type="EMBL" id="CAJOBO010000088">
    <property type="protein sequence ID" value="CAF4124970.1"/>
    <property type="molecule type" value="Genomic_DNA"/>
</dbReference>
<comment type="caution">
    <text evidence="4">The sequence shown here is derived from an EMBL/GenBank/DDBJ whole genome shotgun (WGS) entry which is preliminary data.</text>
</comment>
<dbReference type="Proteomes" id="UP000663851">
    <property type="component" value="Unassembled WGS sequence"/>
</dbReference>
<evidence type="ECO:0000313" key="2">
    <source>
        <dbReference type="EMBL" id="CAF3582308.1"/>
    </source>
</evidence>
<reference evidence="4" key="1">
    <citation type="submission" date="2021-02" db="EMBL/GenBank/DDBJ databases">
        <authorList>
            <person name="Nowell W R."/>
        </authorList>
    </citation>
    <scope>NUCLEOTIDE SEQUENCE</scope>
</reference>
<name>A0A819ZM74_9BILA</name>
<dbReference type="Proteomes" id="UP000663872">
    <property type="component" value="Unassembled WGS sequence"/>
</dbReference>
<evidence type="ECO:0000313" key="4">
    <source>
        <dbReference type="EMBL" id="CAF4176510.1"/>
    </source>
</evidence>
<sequence>MLYRELQEKMLSEQQMWPVETIEINFDQWETAGSYDKQRIDCHAHII</sequence>
<keyword evidence="6" id="KW-1185">Reference proteome</keyword>
<dbReference type="Proteomes" id="UP000663833">
    <property type="component" value="Unassembled WGS sequence"/>
</dbReference>
<dbReference type="EMBL" id="CAJOBR010004695">
    <property type="protein sequence ID" value="CAF4791885.1"/>
    <property type="molecule type" value="Genomic_DNA"/>
</dbReference>
<dbReference type="AlphaFoldDB" id="A0A819ZM74"/>
<dbReference type="Proteomes" id="UP000663873">
    <property type="component" value="Unassembled WGS sequence"/>
</dbReference>
<evidence type="ECO:0000313" key="1">
    <source>
        <dbReference type="EMBL" id="CAF3424708.1"/>
    </source>
</evidence>